<dbReference type="OMA" id="FYTYIYT"/>
<evidence type="ECO:0000313" key="4">
    <source>
        <dbReference type="EMBL" id="CAD8065149.1"/>
    </source>
</evidence>
<feature type="domain" description="Peptidoglycan beta-N-acetylmuramidase NamZ C-terminal" evidence="3">
    <location>
        <begin position="229"/>
        <end position="376"/>
    </location>
</feature>
<evidence type="ECO:0000259" key="3">
    <source>
        <dbReference type="Pfam" id="PF20732"/>
    </source>
</evidence>
<protein>
    <recommendedName>
        <fullName evidence="6">DUF1343 domain-containing protein</fullName>
    </recommendedName>
</protein>
<evidence type="ECO:0000256" key="1">
    <source>
        <dbReference type="SAM" id="SignalP"/>
    </source>
</evidence>
<keyword evidence="1" id="KW-0732">Signal</keyword>
<dbReference type="AlphaFoldDB" id="A0A8S1LE52"/>
<name>A0A8S1LE52_PARPR</name>
<keyword evidence="5" id="KW-1185">Reference proteome</keyword>
<dbReference type="Pfam" id="PF07075">
    <property type="entry name" value="NamZ_N"/>
    <property type="match status" value="1"/>
</dbReference>
<evidence type="ECO:0000313" key="5">
    <source>
        <dbReference type="Proteomes" id="UP000688137"/>
    </source>
</evidence>
<evidence type="ECO:0000259" key="2">
    <source>
        <dbReference type="Pfam" id="PF07075"/>
    </source>
</evidence>
<dbReference type="Pfam" id="PF20732">
    <property type="entry name" value="NamZ_C"/>
    <property type="match status" value="1"/>
</dbReference>
<reference evidence="4" key="1">
    <citation type="submission" date="2021-01" db="EMBL/GenBank/DDBJ databases">
        <authorList>
            <consortium name="Genoscope - CEA"/>
            <person name="William W."/>
        </authorList>
    </citation>
    <scope>NUCLEOTIDE SEQUENCE</scope>
</reference>
<dbReference type="GO" id="GO:0033922">
    <property type="term" value="F:peptidoglycan beta-N-acetylmuramidase activity"/>
    <property type="evidence" value="ECO:0007669"/>
    <property type="project" value="InterPro"/>
</dbReference>
<dbReference type="InterPro" id="IPR048502">
    <property type="entry name" value="NamZ_N"/>
</dbReference>
<dbReference type="PANTHER" id="PTHR42915:SF1">
    <property type="entry name" value="PEPTIDOGLYCAN BETA-N-ACETYLMURAMIDASE NAMZ"/>
    <property type="match status" value="1"/>
</dbReference>
<comment type="caution">
    <text evidence="4">The sequence shown here is derived from an EMBL/GenBank/DDBJ whole genome shotgun (WGS) entry which is preliminary data.</text>
</comment>
<dbReference type="Proteomes" id="UP000688137">
    <property type="component" value="Unassembled WGS sequence"/>
</dbReference>
<dbReference type="EMBL" id="CAJJDM010000036">
    <property type="protein sequence ID" value="CAD8065149.1"/>
    <property type="molecule type" value="Genomic_DNA"/>
</dbReference>
<gene>
    <name evidence="4" type="ORF">PPRIM_AZ9-3.1.T0370122</name>
</gene>
<feature type="chain" id="PRO_5035943045" description="DUF1343 domain-containing protein" evidence="1">
    <location>
        <begin position="17"/>
        <end position="376"/>
    </location>
</feature>
<feature type="signal peptide" evidence="1">
    <location>
        <begin position="1"/>
        <end position="16"/>
    </location>
</feature>
<sequence length="376" mass="42502">MFIFLLPLLGYGFISLQLNNLLMETKGKRLGLITNPTGVDDDLVMVTDKISKYSDIKKFFSPEHGLRGEQQAGVQIKDYIDPVTGIQVISLYGSKRAPTLTDLEDIDVLVYYIRDVGTRFYTYIWTMTYCMEAAQKAGIQFIVVDVPNPLGRKIEGCRNEMDAGLVGRKFGSNLGLPQRYGLTVGELATFINKEWIINPVNLKVIPYITNQFQWILPSPNMPTIETATVYPGFGIFEGTDLSEGRGTTHPFEIIGSPLITKPEELAKTLNARKLPSVIFRPVYFSPTFSKHKDAICGGIQIHVLDKNSFNPVLTAFITLDEIYKLIPIKFNLMIDYETGISGFAELLKTTTAEKIYQQCQNNTKSFYDQVQRYYIY</sequence>
<proteinExistence type="predicted"/>
<dbReference type="PIRSF" id="PIRSF016719">
    <property type="entry name" value="UCP016719"/>
    <property type="match status" value="1"/>
</dbReference>
<dbReference type="InterPro" id="IPR048503">
    <property type="entry name" value="NamZ_C"/>
</dbReference>
<evidence type="ECO:0008006" key="6">
    <source>
        <dbReference type="Google" id="ProtNLM"/>
    </source>
</evidence>
<accession>A0A8S1LE52</accession>
<feature type="domain" description="Peptidoglycan beta-N-acetylmuramidase NamZ N-terminal" evidence="2">
    <location>
        <begin position="31"/>
        <end position="224"/>
    </location>
</feature>
<dbReference type="PANTHER" id="PTHR42915">
    <property type="entry name" value="HYPOTHETICAL 460 KDA PROTEIN IN FEUA-SIGW INTERGENIC REGION [PRECURSOR]"/>
    <property type="match status" value="1"/>
</dbReference>
<organism evidence="4 5">
    <name type="scientific">Paramecium primaurelia</name>
    <dbReference type="NCBI Taxonomy" id="5886"/>
    <lineage>
        <taxon>Eukaryota</taxon>
        <taxon>Sar</taxon>
        <taxon>Alveolata</taxon>
        <taxon>Ciliophora</taxon>
        <taxon>Intramacronucleata</taxon>
        <taxon>Oligohymenophorea</taxon>
        <taxon>Peniculida</taxon>
        <taxon>Parameciidae</taxon>
        <taxon>Paramecium</taxon>
    </lineage>
</organism>
<dbReference type="InterPro" id="IPR008302">
    <property type="entry name" value="NamZ"/>
</dbReference>